<dbReference type="InterPro" id="IPR050175">
    <property type="entry name" value="Complex_I_Subunit_2"/>
</dbReference>
<feature type="transmembrane region" description="Helical" evidence="18">
    <location>
        <begin position="35"/>
        <end position="54"/>
    </location>
</feature>
<keyword evidence="11 18" id="KW-0249">Electron transport</keyword>
<comment type="function">
    <text evidence="18">Core subunit of the mitochondrial membrane respiratory chain NADH dehydrogenase (Complex I) which catalyzes electron transfer from NADH through the respiratory chain, using ubiquinone as an electron acceptor. Essential for the catalytic activity and assembly of complex I.</text>
</comment>
<gene>
    <name evidence="20" type="primary">ND2</name>
</gene>
<comment type="function">
    <text evidence="1">Core subunit of the mitochondrial membrane respiratory chain NADH dehydrogenase (Complex I) that is believed to belong to the minimal assembly required for catalysis. Complex I functions in the transfer of electrons from NADH to the respiratory chain. The immediate electron acceptor for the enzyme is believed to be ubiquinone.</text>
</comment>
<evidence type="ECO:0000256" key="1">
    <source>
        <dbReference type="ARBA" id="ARBA00003257"/>
    </source>
</evidence>
<dbReference type="EC" id="7.1.1.2" evidence="4 18"/>
<dbReference type="InterPro" id="IPR003917">
    <property type="entry name" value="NADH_UbQ_OxRdtase_chain2"/>
</dbReference>
<evidence type="ECO:0000256" key="14">
    <source>
        <dbReference type="ARBA" id="ARBA00023075"/>
    </source>
</evidence>
<feature type="transmembrane region" description="Helical" evidence="18">
    <location>
        <begin position="151"/>
        <end position="170"/>
    </location>
</feature>
<evidence type="ECO:0000256" key="4">
    <source>
        <dbReference type="ARBA" id="ARBA00012944"/>
    </source>
</evidence>
<keyword evidence="9 18" id="KW-0999">Mitochondrion inner membrane</keyword>
<dbReference type="PANTHER" id="PTHR46552">
    <property type="entry name" value="NADH-UBIQUINONE OXIDOREDUCTASE CHAIN 2"/>
    <property type="match status" value="1"/>
</dbReference>
<keyword evidence="12 18" id="KW-1133">Transmembrane helix</keyword>
<feature type="transmembrane region" description="Helical" evidence="18">
    <location>
        <begin position="271"/>
        <end position="292"/>
    </location>
</feature>
<protein>
    <recommendedName>
        <fullName evidence="5 18">NADH-ubiquinone oxidoreductase chain 2</fullName>
        <ecNumber evidence="4 18">7.1.1.2</ecNumber>
    </recommendedName>
</protein>
<evidence type="ECO:0000259" key="19">
    <source>
        <dbReference type="Pfam" id="PF00361"/>
    </source>
</evidence>
<feature type="domain" description="NADH:quinone oxidoreductase/Mrp antiporter transmembrane" evidence="19">
    <location>
        <begin position="88"/>
        <end position="284"/>
    </location>
</feature>
<evidence type="ECO:0000256" key="17">
    <source>
        <dbReference type="ARBA" id="ARBA00049551"/>
    </source>
</evidence>
<name>Q09TF1_LIGOC</name>
<keyword evidence="16 18" id="KW-0472">Membrane</keyword>
<keyword evidence="14 18" id="KW-0830">Ubiquinone</keyword>
<feature type="transmembrane region" description="Helical" evidence="18">
    <location>
        <begin position="313"/>
        <end position="336"/>
    </location>
</feature>
<evidence type="ECO:0000313" key="20">
    <source>
        <dbReference type="EMBL" id="ABD95369.1"/>
    </source>
</evidence>
<reference evidence="20" key="1">
    <citation type="journal article" date="2006" name="BMC Genomics">
        <title>The complete mitochondrial genome of the common sea slater, Ligia oceanica (Crustacea, Isopoda) bears a novel gene order and unusual control region features.</title>
        <authorList>
            <person name="Kilpert F."/>
            <person name="Podsiadlowski L."/>
        </authorList>
    </citation>
    <scope>NUCLEOTIDE SEQUENCE</scope>
</reference>
<dbReference type="Pfam" id="PF00361">
    <property type="entry name" value="Proton_antipo_M"/>
    <property type="match status" value="1"/>
</dbReference>
<comment type="subcellular location">
    <subcellularLocation>
        <location evidence="2 18">Mitochondrion inner membrane</location>
        <topology evidence="2 18">Multi-pass membrane protein</topology>
    </subcellularLocation>
</comment>
<dbReference type="EMBL" id="DQ442914">
    <property type="protein sequence ID" value="ABD95369.1"/>
    <property type="molecule type" value="Genomic_DNA"/>
</dbReference>
<evidence type="ECO:0000256" key="11">
    <source>
        <dbReference type="ARBA" id="ARBA00022982"/>
    </source>
</evidence>
<feature type="transmembrane region" description="Helical" evidence="18">
    <location>
        <begin position="200"/>
        <end position="219"/>
    </location>
</feature>
<evidence type="ECO:0000256" key="7">
    <source>
        <dbReference type="ARBA" id="ARBA00022660"/>
    </source>
</evidence>
<dbReference type="InterPro" id="IPR001750">
    <property type="entry name" value="ND/Mrp_TM"/>
</dbReference>
<keyword evidence="10 18" id="KW-1278">Translocase</keyword>
<comment type="similarity">
    <text evidence="3 18">Belongs to the complex I subunit 2 family.</text>
</comment>
<dbReference type="GO" id="GO:0006120">
    <property type="term" value="P:mitochondrial electron transport, NADH to ubiquinone"/>
    <property type="evidence" value="ECO:0007669"/>
    <property type="project" value="InterPro"/>
</dbReference>
<evidence type="ECO:0000256" key="10">
    <source>
        <dbReference type="ARBA" id="ARBA00022967"/>
    </source>
</evidence>
<evidence type="ECO:0000256" key="9">
    <source>
        <dbReference type="ARBA" id="ARBA00022792"/>
    </source>
</evidence>
<keyword evidence="8 18" id="KW-0812">Transmembrane</keyword>
<evidence type="ECO:0000256" key="8">
    <source>
        <dbReference type="ARBA" id="ARBA00022692"/>
    </source>
</evidence>
<comment type="catalytic activity">
    <reaction evidence="17 18">
        <text>a ubiquinone + NADH + 5 H(+)(in) = a ubiquinol + NAD(+) + 4 H(+)(out)</text>
        <dbReference type="Rhea" id="RHEA:29091"/>
        <dbReference type="Rhea" id="RHEA-COMP:9565"/>
        <dbReference type="Rhea" id="RHEA-COMP:9566"/>
        <dbReference type="ChEBI" id="CHEBI:15378"/>
        <dbReference type="ChEBI" id="CHEBI:16389"/>
        <dbReference type="ChEBI" id="CHEBI:17976"/>
        <dbReference type="ChEBI" id="CHEBI:57540"/>
        <dbReference type="ChEBI" id="CHEBI:57945"/>
        <dbReference type="EC" id="7.1.1.2"/>
    </reaction>
</comment>
<dbReference type="GO" id="GO:0005743">
    <property type="term" value="C:mitochondrial inner membrane"/>
    <property type="evidence" value="ECO:0007669"/>
    <property type="project" value="UniProtKB-SubCell"/>
</dbReference>
<evidence type="ECO:0000256" key="3">
    <source>
        <dbReference type="ARBA" id="ARBA00007012"/>
    </source>
</evidence>
<evidence type="ECO:0000256" key="16">
    <source>
        <dbReference type="ARBA" id="ARBA00023136"/>
    </source>
</evidence>
<keyword evidence="7 18" id="KW-0679">Respiratory chain</keyword>
<dbReference type="AlphaFoldDB" id="Q09TF1"/>
<evidence type="ECO:0000256" key="15">
    <source>
        <dbReference type="ARBA" id="ARBA00023128"/>
    </source>
</evidence>
<evidence type="ECO:0000256" key="18">
    <source>
        <dbReference type="RuleBase" id="RU003403"/>
    </source>
</evidence>
<keyword evidence="15 18" id="KW-0496">Mitochondrion</keyword>
<feature type="transmembrane region" description="Helical" evidence="18">
    <location>
        <begin position="240"/>
        <end position="259"/>
    </location>
</feature>
<evidence type="ECO:0000256" key="13">
    <source>
        <dbReference type="ARBA" id="ARBA00023027"/>
    </source>
</evidence>
<evidence type="ECO:0000256" key="6">
    <source>
        <dbReference type="ARBA" id="ARBA00022448"/>
    </source>
</evidence>
<geneLocation type="mitochondrion" evidence="20"/>
<accession>Q09TF1</accession>
<proteinExistence type="inferred from homology"/>
<evidence type="ECO:0000256" key="5">
    <source>
        <dbReference type="ARBA" id="ARBA00021008"/>
    </source>
</evidence>
<dbReference type="PRINTS" id="PR01436">
    <property type="entry name" value="NADHDHGNASE2"/>
</dbReference>
<keyword evidence="6" id="KW-0813">Transport</keyword>
<keyword evidence="13 18" id="KW-0520">NAD</keyword>
<evidence type="ECO:0000256" key="2">
    <source>
        <dbReference type="ARBA" id="ARBA00004448"/>
    </source>
</evidence>
<dbReference type="PANTHER" id="PTHR46552:SF1">
    <property type="entry name" value="NADH-UBIQUINONE OXIDOREDUCTASE CHAIN 2"/>
    <property type="match status" value="1"/>
</dbReference>
<sequence length="340" mass="37656">MSNALFQVFKNFTFLLFSFTLMTGVYIAISSNSWFGVWLGLELNLMSFIPIILVGSMNSVEVEAGLKYFLVQACGSLVLLQSSLYMSSVSVLSTILVMMALSLKMGAAPFHFWFPMVLEGLDWGKVYLLSSLQKVAPLCLTYYWVLISSGWGLMVVVVFSGVVGALGGVNELSLRKLLGYSSINHLGWLPLAMIQPGKVWMEYFSIYILMLLVVVWLFKINDMHWMGQLVNLNMNIWTRVSIMMSMMSLGGLPPLLGFLPKWLVIQTLTGSFSSVLVLILLSTNVVTLFFYLRLSLASLAGMLRYNEFKSKSISSSEVSSVLVNLSGLGLAGPVLFSLSQ</sequence>
<organism evidence="20">
    <name type="scientific">Ligia oceanica</name>
    <name type="common">Common sea slater</name>
    <name type="synonym">Oniscus oceanica</name>
    <dbReference type="NCBI Taxonomy" id="96856"/>
    <lineage>
        <taxon>Eukaryota</taxon>
        <taxon>Metazoa</taxon>
        <taxon>Ecdysozoa</taxon>
        <taxon>Arthropoda</taxon>
        <taxon>Crustacea</taxon>
        <taxon>Multicrustacea</taxon>
        <taxon>Malacostraca</taxon>
        <taxon>Eumalacostraca</taxon>
        <taxon>Peracarida</taxon>
        <taxon>Isopoda</taxon>
        <taxon>Oniscidea</taxon>
        <taxon>Diplocheta</taxon>
        <taxon>Ligiidae</taxon>
        <taxon>Ligia</taxon>
    </lineage>
</organism>
<dbReference type="GO" id="GO:0008137">
    <property type="term" value="F:NADH dehydrogenase (ubiquinone) activity"/>
    <property type="evidence" value="ECO:0007669"/>
    <property type="project" value="UniProtKB-EC"/>
</dbReference>
<feature type="transmembrane region" description="Helical" evidence="18">
    <location>
        <begin position="12"/>
        <end position="29"/>
    </location>
</feature>
<evidence type="ECO:0000256" key="12">
    <source>
        <dbReference type="ARBA" id="ARBA00022989"/>
    </source>
</evidence>